<keyword evidence="1" id="KW-0732">Signal</keyword>
<dbReference type="Proteomes" id="UP000007431">
    <property type="component" value="Unassembled WGS sequence"/>
</dbReference>
<dbReference type="RefSeq" id="XP_003031606.1">
    <property type="nucleotide sequence ID" value="XM_003031560.1"/>
</dbReference>
<dbReference type="InParanoid" id="D8Q3Z2"/>
<dbReference type="HOGENOM" id="CLU_083660_1_0_1"/>
<dbReference type="KEGG" id="scm:SCHCO_02627223"/>
<organism evidence="3">
    <name type="scientific">Schizophyllum commune (strain H4-8 / FGSC 9210)</name>
    <name type="common">Split gill fungus</name>
    <dbReference type="NCBI Taxonomy" id="578458"/>
    <lineage>
        <taxon>Eukaryota</taxon>
        <taxon>Fungi</taxon>
        <taxon>Dikarya</taxon>
        <taxon>Basidiomycota</taxon>
        <taxon>Agaricomycotina</taxon>
        <taxon>Agaricomycetes</taxon>
        <taxon>Agaricomycetidae</taxon>
        <taxon>Agaricales</taxon>
        <taxon>Schizophyllaceae</taxon>
        <taxon>Schizophyllum</taxon>
    </lineage>
</organism>
<name>D8Q3Z2_SCHCM</name>
<feature type="signal peptide" evidence="1">
    <location>
        <begin position="1"/>
        <end position="19"/>
    </location>
</feature>
<dbReference type="EMBL" id="GL377306">
    <property type="protein sequence ID" value="EFI96703.1"/>
    <property type="molecule type" value="Genomic_DNA"/>
</dbReference>
<gene>
    <name evidence="2" type="ORF">SCHCODRAFT_234644</name>
</gene>
<feature type="chain" id="PRO_5003120558" evidence="1">
    <location>
        <begin position="20"/>
        <end position="131"/>
    </location>
</feature>
<evidence type="ECO:0000313" key="2">
    <source>
        <dbReference type="EMBL" id="EFI96703.1"/>
    </source>
</evidence>
<accession>D8Q3Z2</accession>
<proteinExistence type="predicted"/>
<sequence>MFFSISSLVTASLALIASASPVEQSARDTLVKRAAEDVWSPHILTPNAGTVWVIGQLVNVTWDTSDAPPVISNGASVVLREEVLLQTLVSDFDLRAGFVTVTVPNVAPANDYSIVLFGDSGNDSEDFTITN</sequence>
<dbReference type="AlphaFoldDB" id="D8Q3Z2"/>
<evidence type="ECO:0000256" key="1">
    <source>
        <dbReference type="SAM" id="SignalP"/>
    </source>
</evidence>
<dbReference type="GeneID" id="9592703"/>
<dbReference type="VEuPathDB" id="FungiDB:SCHCODRAFT_02627223"/>
<dbReference type="OMA" id="TINQHHN"/>
<dbReference type="OrthoDB" id="2973648at2759"/>
<evidence type="ECO:0000313" key="3">
    <source>
        <dbReference type="Proteomes" id="UP000007431"/>
    </source>
</evidence>
<reference evidence="2 3" key="1">
    <citation type="journal article" date="2010" name="Nat. Biotechnol.">
        <title>Genome sequence of the model mushroom Schizophyllum commune.</title>
        <authorList>
            <person name="Ohm R.A."/>
            <person name="de Jong J.F."/>
            <person name="Lugones L.G."/>
            <person name="Aerts A."/>
            <person name="Kothe E."/>
            <person name="Stajich J.E."/>
            <person name="de Vries R.P."/>
            <person name="Record E."/>
            <person name="Levasseur A."/>
            <person name="Baker S.E."/>
            <person name="Bartholomew K.A."/>
            <person name="Coutinho P.M."/>
            <person name="Erdmann S."/>
            <person name="Fowler T.J."/>
            <person name="Gathman A.C."/>
            <person name="Lombard V."/>
            <person name="Henrissat B."/>
            <person name="Knabe N."/>
            <person name="Kuees U."/>
            <person name="Lilly W.W."/>
            <person name="Lindquist E."/>
            <person name="Lucas S."/>
            <person name="Magnuson J.K."/>
            <person name="Piumi F."/>
            <person name="Raudaskoski M."/>
            <person name="Salamov A."/>
            <person name="Schmutz J."/>
            <person name="Schwarze F.W.M.R."/>
            <person name="vanKuyk P.A."/>
            <person name="Horton J.S."/>
            <person name="Grigoriev I.V."/>
            <person name="Woesten H.A.B."/>
        </authorList>
    </citation>
    <scope>NUCLEOTIDE SEQUENCE [LARGE SCALE GENOMIC DNA]</scope>
    <source>
        <strain evidence="3">H4-8 / FGSC 9210</strain>
    </source>
</reference>
<keyword evidence="3" id="KW-1185">Reference proteome</keyword>
<protein>
    <submittedName>
        <fullName evidence="2">Uncharacterized protein</fullName>
    </submittedName>
</protein>
<dbReference type="eggNOG" id="ENOG502RBKR">
    <property type="taxonomic scope" value="Eukaryota"/>
</dbReference>